<sequence>MRSTYLAATFNGAITASKVLLTPVINSLYAPLCLLASARVDSCPATAALAKTFESEISLFILPTIPSNAFINVPVSSFALVCKSTFISPSEIRFAASTAFFSGLVIPMIITIDNTDNITTAIPVVRYKVNSDFSAILSDSSKA</sequence>
<reference evidence="1" key="1">
    <citation type="submission" date="2019-08" db="EMBL/GenBank/DDBJ databases">
        <authorList>
            <person name="Kucharzyk K."/>
            <person name="Murdoch R.W."/>
            <person name="Higgins S."/>
            <person name="Loffler F."/>
        </authorList>
    </citation>
    <scope>NUCLEOTIDE SEQUENCE</scope>
</reference>
<name>A0A645B9E3_9ZZZZ</name>
<gene>
    <name evidence="1" type="ORF">SDC9_108119</name>
</gene>
<evidence type="ECO:0000313" key="1">
    <source>
        <dbReference type="EMBL" id="MPM61261.1"/>
    </source>
</evidence>
<accession>A0A645B9E3</accession>
<dbReference type="AlphaFoldDB" id="A0A645B9E3"/>
<organism evidence="1">
    <name type="scientific">bioreactor metagenome</name>
    <dbReference type="NCBI Taxonomy" id="1076179"/>
    <lineage>
        <taxon>unclassified sequences</taxon>
        <taxon>metagenomes</taxon>
        <taxon>ecological metagenomes</taxon>
    </lineage>
</organism>
<comment type="caution">
    <text evidence="1">The sequence shown here is derived from an EMBL/GenBank/DDBJ whole genome shotgun (WGS) entry which is preliminary data.</text>
</comment>
<protein>
    <submittedName>
        <fullName evidence="1">Uncharacterized protein</fullName>
    </submittedName>
</protein>
<proteinExistence type="predicted"/>
<dbReference type="EMBL" id="VSSQ01018244">
    <property type="protein sequence ID" value="MPM61261.1"/>
    <property type="molecule type" value="Genomic_DNA"/>
</dbReference>